<dbReference type="Proteomes" id="UP000738270">
    <property type="component" value="Unassembled WGS sequence"/>
</dbReference>
<dbReference type="Proteomes" id="UP000608063">
    <property type="component" value="Unassembled WGS sequence"/>
</dbReference>
<feature type="region of interest" description="Disordered" evidence="1">
    <location>
        <begin position="82"/>
        <end position="119"/>
    </location>
</feature>
<dbReference type="EMBL" id="AF116907">
    <property type="protein sequence ID" value="AAG21760.1"/>
    <property type="molecule type" value="Genomic_DNA"/>
</dbReference>
<reference evidence="8" key="3">
    <citation type="journal article" date="2020" name="Environ. Microbiol.">
        <title>The novel and transferable erm(51) gene confers Macrolides, Lincosamides, and Streptogramins B (MLSB) resistance to clonal Rhodococcus equi in the environment.</title>
        <authorList>
            <person name="Huber L."/>
            <person name="Giguere S."/>
            <person name="Slovis N.M."/>
            <person name="Alvarez-Narvaez S."/>
            <person name="Hart K.A."/>
            <person name="Greiter M."/>
            <person name="Morris E.R.A."/>
            <person name="Cohen N.D."/>
        </authorList>
    </citation>
    <scope>NUCLEOTIDE SEQUENCE</scope>
    <source>
        <strain evidence="8">Lh_116_1</strain>
        <strain evidence="9">Lh_16_1</strain>
    </source>
</reference>
<dbReference type="AlphaFoldDB" id="Q9ETP8"/>
<evidence type="ECO:0000256" key="2">
    <source>
        <dbReference type="SAM" id="Phobius"/>
    </source>
</evidence>
<evidence type="ECO:0000313" key="7">
    <source>
        <dbReference type="EMBL" id="MBM4717346.1"/>
    </source>
</evidence>
<evidence type="ECO:0000313" key="3">
    <source>
        <dbReference type="EMBL" id="AAG21760.1"/>
    </source>
</evidence>
<dbReference type="EMBL" id="WUYC01000012">
    <property type="protein sequence ID" value="MBM4717346.1"/>
    <property type="molecule type" value="Genomic_DNA"/>
</dbReference>
<dbReference type="Proteomes" id="UP000808906">
    <property type="component" value="Unassembled WGS sequence"/>
</dbReference>
<organism evidence="4">
    <name type="scientific">Rhodococcus hoagii</name>
    <name type="common">Corynebacterium equii</name>
    <dbReference type="NCBI Taxonomy" id="43767"/>
    <lineage>
        <taxon>Bacteria</taxon>
        <taxon>Bacillati</taxon>
        <taxon>Actinomycetota</taxon>
        <taxon>Actinomycetes</taxon>
        <taxon>Mycobacteriales</taxon>
        <taxon>Nocardiaceae</taxon>
        <taxon>Prescottella</taxon>
    </lineage>
</organism>
<reference evidence="5" key="2">
    <citation type="submission" date="2019-11" db="EMBL/GenBank/DDBJ databases">
        <title>Spread of Macrolides and rifampicin resistant Rhodococcus equi in clinical isolates in the USA.</title>
        <authorList>
            <person name="Alvarez-Narvaez S."/>
            <person name="Huber L."/>
            <person name="Cohen N.D."/>
            <person name="Slovis N."/>
            <person name="Greiter M."/>
            <person name="Giguere S."/>
            <person name="Hart K."/>
        </authorList>
    </citation>
    <scope>NUCLEOTIDE SEQUENCE</scope>
    <source>
        <strain evidence="5">Lh_17</strain>
        <strain evidence="6">Lh_38</strain>
        <strain evidence="7">Lh_5</strain>
    </source>
</reference>
<dbReference type="RefSeq" id="WP_010900419.1">
    <property type="nucleotide sequence ID" value="NC_002576.1"/>
</dbReference>
<feature type="compositionally biased region" description="Pro residues" evidence="1">
    <location>
        <begin position="93"/>
        <end position="111"/>
    </location>
</feature>
<protein>
    <submittedName>
        <fullName evidence="4">Uncharacterized protein</fullName>
    </submittedName>
</protein>
<dbReference type="OMA" id="DINPMIL"/>
<dbReference type="EMBL" id="WVDC01000024">
    <property type="protein sequence ID" value="NKW44563.1"/>
    <property type="molecule type" value="Genomic_DNA"/>
</dbReference>
<proteinExistence type="predicted"/>
<geneLocation type="plasmid" evidence="4">
    <name>pREAT701</name>
    <name>p33701</name>
</geneLocation>
<keyword evidence="2" id="KW-0472">Membrane</keyword>
<reference evidence="4" key="1">
    <citation type="journal article" date="2000" name="Infect. Immun.">
        <title>DNA sequence and comparison of virulence plasmids from Rhodococcus equi ATCC 33701 and 103.</title>
        <authorList>
            <person name="Takai S."/>
            <person name="Hines S.A."/>
            <person name="Sekizaki T."/>
            <person name="Nicholson V.M."/>
            <person name="Alperin D.A."/>
            <person name="Osaki M."/>
            <person name="Takamatsu D."/>
            <person name="Nakamura M."/>
            <person name="Suzuki K."/>
            <person name="Ogino N."/>
            <person name="Kakuda T."/>
            <person name="Dan H."/>
            <person name="Prescott J.F."/>
        </authorList>
    </citation>
    <scope>NUCLEOTIDE SEQUENCE</scope>
    <source>
        <strain evidence="3">103</strain>
        <strain evidence="4">ATCC33701</strain>
        <plasmid evidence="4">pREAT701 (p33701)</plasmid>
        <plasmid evidence="3">unnamed</plasmid>
    </source>
</reference>
<dbReference type="Proteomes" id="UP000706122">
    <property type="component" value="Unassembled WGS sequence"/>
</dbReference>
<geneLocation type="plasmid" evidence="3">
    <name>unnamed</name>
</geneLocation>
<evidence type="ECO:0000313" key="4">
    <source>
        <dbReference type="EMBL" id="BAB16666.1"/>
    </source>
</evidence>
<feature type="transmembrane region" description="Helical" evidence="2">
    <location>
        <begin position="61"/>
        <end position="80"/>
    </location>
</feature>
<sequence length="332" mass="35585">MNLAIESSGTPTDELFNNLSNILSTVAWAGMALGFLIMVVSAGRLAFAYDSYARSSALRGIIGGVGAIIGFGLAALLGAAGSASDTPAEPESEPSPAPQPDPIPTPAPEPTPTDVGDSTPAASFDINPMILLAAIGAIGFLIVTWFAVSNLRARRAERREEREARERDWATGQAVYKGVLDDYSAYLLDPFAWLQRPILEDVDEPQTAAFLEALAHTQALDLDIVPADQNRIDQFRTAAHELRAAWDKADENARRIGTSIYERSSRNKLRKAAYALRTALDTSATAAERQAATETVKKLTDGLVKAPERVLSAVTAAIDTARRKELPVGLNQ</sequence>
<evidence type="ECO:0000313" key="5">
    <source>
        <dbReference type="EMBL" id="MBM4566191.1"/>
    </source>
</evidence>
<gene>
    <name evidence="4" type="primary">orf57</name>
    <name evidence="5" type="ORF">GS441_12315</name>
    <name evidence="6" type="ORF">GS453_17550</name>
    <name evidence="7" type="ORF">GS551_24815</name>
    <name evidence="8" type="ORF">GS882_07500</name>
    <name evidence="9" type="ORF">GS947_24165</name>
</gene>
<feature type="transmembrane region" description="Helical" evidence="2">
    <location>
        <begin position="26"/>
        <end position="49"/>
    </location>
</feature>
<accession>Q9ETP8</accession>
<evidence type="ECO:0000313" key="9">
    <source>
        <dbReference type="EMBL" id="NKW44563.1"/>
    </source>
</evidence>
<evidence type="ECO:0000256" key="1">
    <source>
        <dbReference type="SAM" id="MobiDB-lite"/>
    </source>
</evidence>
<evidence type="ECO:0000313" key="6">
    <source>
        <dbReference type="EMBL" id="MBM4628561.1"/>
    </source>
</evidence>
<feature type="transmembrane region" description="Helical" evidence="2">
    <location>
        <begin position="129"/>
        <end position="148"/>
    </location>
</feature>
<keyword evidence="2" id="KW-1133">Transmembrane helix</keyword>
<dbReference type="GeneID" id="57580516"/>
<dbReference type="Proteomes" id="UP000603463">
    <property type="component" value="Unassembled WGS sequence"/>
</dbReference>
<dbReference type="EMBL" id="AP001204">
    <property type="protein sequence ID" value="BAB16666.1"/>
    <property type="molecule type" value="Genomic_DNA"/>
</dbReference>
<dbReference type="EMBL" id="WVBC01000020">
    <property type="protein sequence ID" value="NKT77972.1"/>
    <property type="molecule type" value="Genomic_DNA"/>
</dbReference>
<dbReference type="EMBL" id="WUXD01000038">
    <property type="protein sequence ID" value="MBM4628561.1"/>
    <property type="molecule type" value="Genomic_DNA"/>
</dbReference>
<name>Q9ETP8_RHOHA</name>
<keyword evidence="2" id="KW-0812">Transmembrane</keyword>
<dbReference type="EMBL" id="WUXR01000006">
    <property type="protein sequence ID" value="MBM4566191.1"/>
    <property type="molecule type" value="Genomic_DNA"/>
</dbReference>
<keyword evidence="4" id="KW-0614">Plasmid</keyword>
<evidence type="ECO:0000313" key="8">
    <source>
        <dbReference type="EMBL" id="NKT77972.1"/>
    </source>
</evidence>